<organism evidence="2 3">
    <name type="scientific">Peltaster fructicola</name>
    <dbReference type="NCBI Taxonomy" id="286661"/>
    <lineage>
        <taxon>Eukaryota</taxon>
        <taxon>Fungi</taxon>
        <taxon>Dikarya</taxon>
        <taxon>Ascomycota</taxon>
        <taxon>Pezizomycotina</taxon>
        <taxon>Dothideomycetes</taxon>
        <taxon>Dothideomycetes incertae sedis</taxon>
        <taxon>Peltaster</taxon>
    </lineage>
</organism>
<dbReference type="Proteomes" id="UP000503462">
    <property type="component" value="Chromosome 4"/>
</dbReference>
<dbReference type="GO" id="GO:0005829">
    <property type="term" value="C:cytosol"/>
    <property type="evidence" value="ECO:0007669"/>
    <property type="project" value="TreeGrafter"/>
</dbReference>
<evidence type="ECO:0000256" key="1">
    <source>
        <dbReference type="SAM" id="MobiDB-lite"/>
    </source>
</evidence>
<dbReference type="Gene3D" id="3.40.50.150">
    <property type="entry name" value="Vaccinia Virus protein VP39"/>
    <property type="match status" value="1"/>
</dbReference>
<evidence type="ECO:0000313" key="3">
    <source>
        <dbReference type="Proteomes" id="UP000503462"/>
    </source>
</evidence>
<dbReference type="InterPro" id="IPR019410">
    <property type="entry name" value="Methyltransf_16"/>
</dbReference>
<dbReference type="OrthoDB" id="413520at2759"/>
<name>A0A6H0XZE7_9PEZI</name>
<gene>
    <name evidence="2" type="ORF">AMS68_005573</name>
</gene>
<protein>
    <recommendedName>
        <fullName evidence="4">Methyltransferase domain-containing protein</fullName>
    </recommendedName>
</protein>
<dbReference type="Pfam" id="PF10294">
    <property type="entry name" value="Methyltransf_16"/>
    <property type="match status" value="1"/>
</dbReference>
<reference evidence="2 3" key="1">
    <citation type="journal article" date="2016" name="Sci. Rep.">
        <title>Peltaster fructicola genome reveals evolution from an invasive phytopathogen to an ectophytic parasite.</title>
        <authorList>
            <person name="Xu C."/>
            <person name="Chen H."/>
            <person name="Gleason M.L."/>
            <person name="Xu J.R."/>
            <person name="Liu H."/>
            <person name="Zhang R."/>
            <person name="Sun G."/>
        </authorList>
    </citation>
    <scope>NUCLEOTIDE SEQUENCE [LARGE SCALE GENOMIC DNA]</scope>
    <source>
        <strain evidence="2 3">LNHT1506</strain>
    </source>
</reference>
<evidence type="ECO:0008006" key="4">
    <source>
        <dbReference type="Google" id="ProtNLM"/>
    </source>
</evidence>
<dbReference type="AlphaFoldDB" id="A0A6H0XZE7"/>
<dbReference type="CDD" id="cd02440">
    <property type="entry name" value="AdoMet_MTases"/>
    <property type="match status" value="1"/>
</dbReference>
<evidence type="ECO:0000313" key="2">
    <source>
        <dbReference type="EMBL" id="QIX00056.1"/>
    </source>
</evidence>
<proteinExistence type="predicted"/>
<dbReference type="EMBL" id="CP051142">
    <property type="protein sequence ID" value="QIX00056.1"/>
    <property type="molecule type" value="Genomic_DNA"/>
</dbReference>
<dbReference type="GO" id="GO:0008757">
    <property type="term" value="F:S-adenosylmethionine-dependent methyltransferase activity"/>
    <property type="evidence" value="ECO:0007669"/>
    <property type="project" value="UniProtKB-ARBA"/>
</dbReference>
<dbReference type="InterPro" id="IPR029063">
    <property type="entry name" value="SAM-dependent_MTases_sf"/>
</dbReference>
<feature type="region of interest" description="Disordered" evidence="1">
    <location>
        <begin position="362"/>
        <end position="382"/>
    </location>
</feature>
<keyword evidence="3" id="KW-1185">Reference proteome</keyword>
<dbReference type="PANTHER" id="PTHR14614">
    <property type="entry name" value="HEPATOCELLULAR CARCINOMA-ASSOCIATED ANTIGEN"/>
    <property type="match status" value="1"/>
</dbReference>
<accession>A0A6H0XZE7</accession>
<sequence length="382" mass="42200">MHYIRFLSPPKVVVDKSDITLKTVIAITTDLGETFFPEDLELVATIRESADDGDVYLRRKLQWPAGARALPINFNLSRNDIEWPACLHVYVRQSPPASIDYGGHGFLPPVVDIWSSPLNPTKGHFVSGPRVERRFVSLSERPISLLEDAGDSIARHLWDGSQALCQYIDQLICLQTPSQLPLLEYILVSATYRRLNVLELGCGCGTVGLALAQMIPDCDVILTDLPEVTELVVANVDRLNPAMNSKVSFVPLDWEEPIPARLRSRANDLIVVSECTYNADTLQTLVNTLTAILERSPKAVIVVSTKTRHTSEAAFFGMMQAAGIVQDSSVRVKLPGQPGDGYADWATDVGVHVFHGKGHRLSLSPRESEQDVPRAQRSARRS</sequence>
<dbReference type="SUPFAM" id="SSF53335">
    <property type="entry name" value="S-adenosyl-L-methionine-dependent methyltransferases"/>
    <property type="match status" value="1"/>
</dbReference>
<dbReference type="PANTHER" id="PTHR14614:SF132">
    <property type="entry name" value="PROTEIN-LYSINE METHYLTRANSFERASE C42C1.13"/>
    <property type="match status" value="1"/>
</dbReference>